<organism evidence="3 4">
    <name type="scientific">Dreissena polymorpha</name>
    <name type="common">Zebra mussel</name>
    <name type="synonym">Mytilus polymorpha</name>
    <dbReference type="NCBI Taxonomy" id="45954"/>
    <lineage>
        <taxon>Eukaryota</taxon>
        <taxon>Metazoa</taxon>
        <taxon>Spiralia</taxon>
        <taxon>Lophotrochozoa</taxon>
        <taxon>Mollusca</taxon>
        <taxon>Bivalvia</taxon>
        <taxon>Autobranchia</taxon>
        <taxon>Heteroconchia</taxon>
        <taxon>Euheterodonta</taxon>
        <taxon>Imparidentia</taxon>
        <taxon>Neoheterodontei</taxon>
        <taxon>Myida</taxon>
        <taxon>Dreissenoidea</taxon>
        <taxon>Dreissenidae</taxon>
        <taxon>Dreissena</taxon>
    </lineage>
</organism>
<dbReference type="InterPro" id="IPR000159">
    <property type="entry name" value="RA_dom"/>
</dbReference>
<reference evidence="3" key="2">
    <citation type="submission" date="2020-11" db="EMBL/GenBank/DDBJ databases">
        <authorList>
            <person name="McCartney M.A."/>
            <person name="Auch B."/>
            <person name="Kono T."/>
            <person name="Mallez S."/>
            <person name="Becker A."/>
            <person name="Gohl D.M."/>
            <person name="Silverstein K.A.T."/>
            <person name="Koren S."/>
            <person name="Bechman K.B."/>
            <person name="Herman A."/>
            <person name="Abrahante J.E."/>
            <person name="Garbe J."/>
        </authorList>
    </citation>
    <scope>NUCLEOTIDE SEQUENCE</scope>
    <source>
        <strain evidence="3">Duluth1</strain>
        <tissue evidence="3">Whole animal</tissue>
    </source>
</reference>
<dbReference type="GO" id="GO:0007165">
    <property type="term" value="P:signal transduction"/>
    <property type="evidence" value="ECO:0007669"/>
    <property type="project" value="InterPro"/>
</dbReference>
<comment type="caution">
    <text evidence="3">The sequence shown here is derived from an EMBL/GenBank/DDBJ whole genome shotgun (WGS) entry which is preliminary data.</text>
</comment>
<dbReference type="PROSITE" id="PS50200">
    <property type="entry name" value="RA"/>
    <property type="match status" value="1"/>
</dbReference>
<evidence type="ECO:0000313" key="3">
    <source>
        <dbReference type="EMBL" id="KAH3788343.1"/>
    </source>
</evidence>
<accession>A0A9D4IXX6</accession>
<dbReference type="EMBL" id="JAIWYP010000008">
    <property type="protein sequence ID" value="KAH3788343.1"/>
    <property type="molecule type" value="Genomic_DNA"/>
</dbReference>
<reference evidence="3" key="1">
    <citation type="journal article" date="2019" name="bioRxiv">
        <title>The Genome of the Zebra Mussel, Dreissena polymorpha: A Resource for Invasive Species Research.</title>
        <authorList>
            <person name="McCartney M.A."/>
            <person name="Auch B."/>
            <person name="Kono T."/>
            <person name="Mallez S."/>
            <person name="Zhang Y."/>
            <person name="Obille A."/>
            <person name="Becker A."/>
            <person name="Abrahante J.E."/>
            <person name="Garbe J."/>
            <person name="Badalamenti J.P."/>
            <person name="Herman A."/>
            <person name="Mangelson H."/>
            <person name="Liachko I."/>
            <person name="Sullivan S."/>
            <person name="Sone E.D."/>
            <person name="Koren S."/>
            <person name="Silverstein K.A.T."/>
            <person name="Beckman K.B."/>
            <person name="Gohl D.M."/>
        </authorList>
    </citation>
    <scope>NUCLEOTIDE SEQUENCE</scope>
    <source>
        <strain evidence="3">Duluth1</strain>
        <tissue evidence="3">Whole animal</tissue>
    </source>
</reference>
<dbReference type="Proteomes" id="UP000828390">
    <property type="component" value="Unassembled WGS sequence"/>
</dbReference>
<evidence type="ECO:0000259" key="2">
    <source>
        <dbReference type="PROSITE" id="PS50200"/>
    </source>
</evidence>
<keyword evidence="4" id="KW-1185">Reference proteome</keyword>
<dbReference type="SUPFAM" id="SSF54236">
    <property type="entry name" value="Ubiquitin-like"/>
    <property type="match status" value="1"/>
</dbReference>
<feature type="domain" description="Ras-associating" evidence="2">
    <location>
        <begin position="1"/>
        <end position="81"/>
    </location>
</feature>
<evidence type="ECO:0000313" key="4">
    <source>
        <dbReference type="Proteomes" id="UP000828390"/>
    </source>
</evidence>
<feature type="region of interest" description="Disordered" evidence="1">
    <location>
        <begin position="160"/>
        <end position="194"/>
    </location>
</feature>
<evidence type="ECO:0000256" key="1">
    <source>
        <dbReference type="SAM" id="MobiDB-lite"/>
    </source>
</evidence>
<protein>
    <recommendedName>
        <fullName evidence="2">Ras-associating domain-containing protein</fullName>
    </recommendedName>
</protein>
<proteinExistence type="predicted"/>
<dbReference type="InterPro" id="IPR029071">
    <property type="entry name" value="Ubiquitin-like_domsf"/>
</dbReference>
<name>A0A9D4IXX6_DREPO</name>
<gene>
    <name evidence="3" type="ORF">DPMN_166480</name>
</gene>
<dbReference type="Gene3D" id="3.10.20.90">
    <property type="entry name" value="Phosphatidylinositol 3-kinase Catalytic Subunit, Chain A, domain 1"/>
    <property type="match status" value="1"/>
</dbReference>
<sequence length="312" mass="35699">MTTIYVTFSGIVVPCKVTKTTTCHDVIRLFRSSRRTRYYAMFESTSEKEKLLPMESSVIKVMTSWGIESFRKSFVIRPVDAHTLILAKMSREQRKCHRLTRGDKTSARHAFPELHVVEYCEIEERKSRPSNAGKIDEYRGKLDIMSRFIRDTDFYNAQRSSRLNDSHDTVEDDELTEELPMRTPGDGMETESVASGMKKDRICNTFWDTDEGGYSESESDVVSDLNKCFMVSFNDTRTAELCWSEAESAFVDDSDCSSVCELEKNVLWECEAAYCRLDRVPGCKKAVWPWFLFSSVEPGCDEGCSFTGSDVI</sequence>
<dbReference type="AlphaFoldDB" id="A0A9D4IXX6"/>